<reference evidence="5 6" key="1">
    <citation type="submission" date="2016-10" db="EMBL/GenBank/DDBJ databases">
        <authorList>
            <person name="de Groot N.N."/>
        </authorList>
    </citation>
    <scope>NUCLEOTIDE SEQUENCE [LARGE SCALE GENOMIC DNA]</scope>
    <source>
        <strain evidence="5 6">DSM 21800</strain>
    </source>
</reference>
<protein>
    <submittedName>
        <fullName evidence="5">Transmembrane transcriptional regulator (Anti-sigma factor RsiW)</fullName>
    </submittedName>
</protein>
<sequence>MKRSCQAFAEARSAYVDGHLGEGERQALLRHLSDCSACRCEVAALQRLRSLLTDNGRGRPEPVPMELANRLAAIAAEPHPSHRNRTLTTSAAAVLLALALITGVGYLAAPAQPGGVADPTASVRTDFAATVAQLPLTNEAVAAALSVDPRALRDNRVGVPSDPTMTGDALDQDRISAILAKASWARSRVPHAGVVRVLAPRDDRTTAADVAVSFVPGSGNSVRVRSIKGEQLAQGLIPTPAASRLAGSAELIQALRAGYRLSGTDGGTLLGRPVSLIEARHPGARDADIPAARWWIDNRTGLVLRQQNYDHAGRLVLSAGYNSVRIGAVADGADSAADDPNRSDELAAGGPGLSGLAAQRPLAAWSTTAAFTTSSAGQLSEQGWFCHSELAGLSLVRLRADASAEPGVLHMVYTDGLSTVSVFERRGSLARPPAESEWDPALGAYRDDAMLNTATWQSSDAVFTVATDGSTALRDRVLAALPHDRPVDRTTMERVGAGWAHIFDHAHS</sequence>
<dbReference type="InterPro" id="IPR041916">
    <property type="entry name" value="Anti_sigma_zinc_sf"/>
</dbReference>
<dbReference type="Gene3D" id="2.50.20.10">
    <property type="entry name" value="Lipoprotein localisation LolA/LolB/LppX"/>
    <property type="match status" value="1"/>
</dbReference>
<dbReference type="InterPro" id="IPR027383">
    <property type="entry name" value="Znf_put"/>
</dbReference>
<feature type="transmembrane region" description="Helical" evidence="3">
    <location>
        <begin position="91"/>
        <end position="109"/>
    </location>
</feature>
<evidence type="ECO:0000259" key="4">
    <source>
        <dbReference type="Pfam" id="PF13490"/>
    </source>
</evidence>
<evidence type="ECO:0000256" key="1">
    <source>
        <dbReference type="ARBA" id="ARBA00023015"/>
    </source>
</evidence>
<evidence type="ECO:0000256" key="3">
    <source>
        <dbReference type="SAM" id="Phobius"/>
    </source>
</evidence>
<keyword evidence="2" id="KW-0804">Transcription</keyword>
<keyword evidence="6" id="KW-1185">Reference proteome</keyword>
<evidence type="ECO:0000256" key="2">
    <source>
        <dbReference type="ARBA" id="ARBA00023163"/>
    </source>
</evidence>
<dbReference type="Pfam" id="PF13490">
    <property type="entry name" value="zf-HC2"/>
    <property type="match status" value="1"/>
</dbReference>
<dbReference type="EMBL" id="LT629772">
    <property type="protein sequence ID" value="SDS19306.1"/>
    <property type="molecule type" value="Genomic_DNA"/>
</dbReference>
<dbReference type="STRING" id="630515.SAMN04489812_1166"/>
<dbReference type="OrthoDB" id="3743969at2"/>
<name>A0A1H1Q799_9ACTN</name>
<keyword evidence="3" id="KW-0472">Membrane</keyword>
<dbReference type="AlphaFoldDB" id="A0A1H1Q799"/>
<proteinExistence type="predicted"/>
<evidence type="ECO:0000313" key="6">
    <source>
        <dbReference type="Proteomes" id="UP000199103"/>
    </source>
</evidence>
<keyword evidence="3 5" id="KW-0812">Transmembrane</keyword>
<evidence type="ECO:0000313" key="5">
    <source>
        <dbReference type="EMBL" id="SDS19306.1"/>
    </source>
</evidence>
<keyword evidence="3" id="KW-1133">Transmembrane helix</keyword>
<organism evidence="5 6">
    <name type="scientific">Microlunatus soli</name>
    <dbReference type="NCBI Taxonomy" id="630515"/>
    <lineage>
        <taxon>Bacteria</taxon>
        <taxon>Bacillati</taxon>
        <taxon>Actinomycetota</taxon>
        <taxon>Actinomycetes</taxon>
        <taxon>Propionibacteriales</taxon>
        <taxon>Propionibacteriaceae</taxon>
        <taxon>Microlunatus</taxon>
    </lineage>
</organism>
<gene>
    <name evidence="5" type="ORF">SAMN04489812_1166</name>
</gene>
<keyword evidence="1" id="KW-0805">Transcription regulation</keyword>
<dbReference type="RefSeq" id="WP_091521272.1">
    <property type="nucleotide sequence ID" value="NZ_LT629772.1"/>
</dbReference>
<feature type="domain" description="Putative zinc-finger" evidence="4">
    <location>
        <begin position="5"/>
        <end position="39"/>
    </location>
</feature>
<dbReference type="Gene3D" id="1.10.10.1320">
    <property type="entry name" value="Anti-sigma factor, zinc-finger domain"/>
    <property type="match status" value="1"/>
</dbReference>
<accession>A0A1H1Q799</accession>
<dbReference type="Proteomes" id="UP000199103">
    <property type="component" value="Chromosome I"/>
</dbReference>